<dbReference type="STRING" id="933944.AN215_17445"/>
<dbReference type="SUPFAM" id="SSF51735">
    <property type="entry name" value="NAD(P)-binding Rossmann-fold domains"/>
    <property type="match status" value="1"/>
</dbReference>
<dbReference type="InterPro" id="IPR011032">
    <property type="entry name" value="GroES-like_sf"/>
</dbReference>
<gene>
    <name evidence="14" type="ORF">AN215_17445</name>
</gene>
<dbReference type="Pfam" id="PF00107">
    <property type="entry name" value="ADH_zinc_N"/>
    <property type="match status" value="1"/>
</dbReference>
<dbReference type="EC" id="1.1.1.329" evidence="8"/>
<dbReference type="Gene3D" id="3.90.180.10">
    <property type="entry name" value="Medium-chain alcohol dehydrogenases, catalytic domain"/>
    <property type="match status" value="1"/>
</dbReference>
<sequence length="352" mass="36309">MKAIVYEEFGHHPALRSVPDPAPAPGGVVIEVDATGLCRSDWHAWRGHDPDVKLPHVGGHEFAGTVVAAGSGSGLPWVGRRVTVPFVCGCGACAQCVTGNQQVCEQQTQPGFSHWGSFAQYVAIDNADGNLVPLPDSLKAPAAAALGCRFGTAYRAVIRQGRVTPGEWVAVHGCGGVGLSAVMVAVASGARVVAVDISAAALKVAGDLGAEATVDVSSVDDAAAGVVEVTHGGAHLSLDCLGDPRTCCASVRSLRRRGRHVQVGLLPSDEGTPAIPMDRVVAHELEVLGSHGIQAHEYPGLLGLVESGVFKPELLVRRTIDLSEAPAALMEMDIPVPATPGVTVIKPESPKS</sequence>
<evidence type="ECO:0000256" key="2">
    <source>
        <dbReference type="ARBA" id="ARBA00022723"/>
    </source>
</evidence>
<evidence type="ECO:0000256" key="5">
    <source>
        <dbReference type="ARBA" id="ARBA00037678"/>
    </source>
</evidence>
<dbReference type="PANTHER" id="PTHR43401">
    <property type="entry name" value="L-THREONINE 3-DEHYDROGENASE"/>
    <property type="match status" value="1"/>
</dbReference>
<dbReference type="InterPro" id="IPR013154">
    <property type="entry name" value="ADH-like_N"/>
</dbReference>
<keyword evidence="3 12" id="KW-0862">Zinc</keyword>
<dbReference type="InterPro" id="IPR013149">
    <property type="entry name" value="ADH-like_C"/>
</dbReference>
<evidence type="ECO:0000313" key="14">
    <source>
        <dbReference type="EMBL" id="OEU88013.1"/>
    </source>
</evidence>
<dbReference type="Pfam" id="PF08240">
    <property type="entry name" value="ADH_N"/>
    <property type="match status" value="1"/>
</dbReference>
<protein>
    <recommendedName>
        <fullName evidence="9">2-deoxy-scyllo-inosamine dehydrogenase</fullName>
        <ecNumber evidence="8">1.1.1.329</ecNumber>
    </recommendedName>
</protein>
<accession>A0A1E7JK45</accession>
<dbReference type="GO" id="GO:0016491">
    <property type="term" value="F:oxidoreductase activity"/>
    <property type="evidence" value="ECO:0007669"/>
    <property type="project" value="UniProtKB-KW"/>
</dbReference>
<comment type="catalytic activity">
    <reaction evidence="10">
        <text>2-deoxy-scyllo-inosamine + NAD(+) = 3-amino-2,3-dideoxy-scyllo-inosose + NADH + H(+)</text>
        <dbReference type="Rhea" id="RHEA:33883"/>
        <dbReference type="ChEBI" id="CHEBI:15378"/>
        <dbReference type="ChEBI" id="CHEBI:57540"/>
        <dbReference type="ChEBI" id="CHEBI:57945"/>
        <dbReference type="ChEBI" id="CHEBI:65002"/>
        <dbReference type="ChEBI" id="CHEBI:65003"/>
        <dbReference type="EC" id="1.1.1.329"/>
    </reaction>
</comment>
<dbReference type="OrthoDB" id="5295340at2"/>
<dbReference type="RefSeq" id="WP_070011626.1">
    <property type="nucleotide sequence ID" value="NZ_LJGS01000041.1"/>
</dbReference>
<dbReference type="PATRIC" id="fig|933944.5.peg.2782"/>
<comment type="catalytic activity">
    <reaction evidence="11">
        <text>2-deoxy-scyllo-inosamine + NADP(+) = 3-amino-2,3-dideoxy-scyllo-inosose + NADPH + H(+)</text>
        <dbReference type="Rhea" id="RHEA:33879"/>
        <dbReference type="ChEBI" id="CHEBI:15378"/>
        <dbReference type="ChEBI" id="CHEBI:57783"/>
        <dbReference type="ChEBI" id="CHEBI:58349"/>
        <dbReference type="ChEBI" id="CHEBI:65002"/>
        <dbReference type="ChEBI" id="CHEBI:65003"/>
        <dbReference type="EC" id="1.1.1.329"/>
    </reaction>
</comment>
<name>A0A1E7JK45_9ACTN</name>
<dbReference type="SUPFAM" id="SSF50129">
    <property type="entry name" value="GroES-like"/>
    <property type="match status" value="1"/>
</dbReference>
<evidence type="ECO:0000256" key="11">
    <source>
        <dbReference type="ARBA" id="ARBA00049085"/>
    </source>
</evidence>
<evidence type="ECO:0000256" key="10">
    <source>
        <dbReference type="ARBA" id="ARBA00048685"/>
    </source>
</evidence>
<keyword evidence="2 12" id="KW-0479">Metal-binding</keyword>
<comment type="cofactor">
    <cofactor evidence="1 12">
        <name>Zn(2+)</name>
        <dbReference type="ChEBI" id="CHEBI:29105"/>
    </cofactor>
</comment>
<dbReference type="InterPro" id="IPR020843">
    <property type="entry name" value="ER"/>
</dbReference>
<dbReference type="PANTHER" id="PTHR43401:SF5">
    <property type="entry name" value="ALCOHOL DEHYDROGENASE-RELATED"/>
    <property type="match status" value="1"/>
</dbReference>
<keyword evidence="15" id="KW-1185">Reference proteome</keyword>
<dbReference type="SMART" id="SM00829">
    <property type="entry name" value="PKS_ER"/>
    <property type="match status" value="1"/>
</dbReference>
<evidence type="ECO:0000256" key="1">
    <source>
        <dbReference type="ARBA" id="ARBA00001947"/>
    </source>
</evidence>
<proteinExistence type="inferred from homology"/>
<evidence type="ECO:0000256" key="9">
    <source>
        <dbReference type="ARBA" id="ARBA00039387"/>
    </source>
</evidence>
<dbReference type="PROSITE" id="PS00059">
    <property type="entry name" value="ADH_ZINC"/>
    <property type="match status" value="1"/>
</dbReference>
<dbReference type="InterPro" id="IPR002328">
    <property type="entry name" value="ADH_Zn_CS"/>
</dbReference>
<dbReference type="GO" id="GO:0008270">
    <property type="term" value="F:zinc ion binding"/>
    <property type="evidence" value="ECO:0007669"/>
    <property type="project" value="InterPro"/>
</dbReference>
<evidence type="ECO:0000256" key="3">
    <source>
        <dbReference type="ARBA" id="ARBA00022833"/>
    </source>
</evidence>
<evidence type="ECO:0000256" key="8">
    <source>
        <dbReference type="ARBA" id="ARBA00039102"/>
    </source>
</evidence>
<evidence type="ECO:0000313" key="15">
    <source>
        <dbReference type="Proteomes" id="UP000176087"/>
    </source>
</evidence>
<feature type="domain" description="Enoyl reductase (ER)" evidence="13">
    <location>
        <begin position="10"/>
        <end position="345"/>
    </location>
</feature>
<keyword evidence="4" id="KW-0560">Oxidoreductase</keyword>
<comment type="pathway">
    <text evidence="6">Metabolic intermediate biosynthesis; 2-deoxystreptamine biosynthesis; 2-deoxystreptamine from D-glucose 6-phosphate: step 3/4.</text>
</comment>
<dbReference type="InterPro" id="IPR036291">
    <property type="entry name" value="NAD(P)-bd_dom_sf"/>
</dbReference>
<evidence type="ECO:0000259" key="13">
    <source>
        <dbReference type="SMART" id="SM00829"/>
    </source>
</evidence>
<comment type="caution">
    <text evidence="14">The sequence shown here is derived from an EMBL/GenBank/DDBJ whole genome shotgun (WGS) entry which is preliminary data.</text>
</comment>
<dbReference type="AlphaFoldDB" id="A0A1E7JK45"/>
<organism evidence="14 15">
    <name type="scientific">Streptomyces abyssalis</name>
    <dbReference type="NCBI Taxonomy" id="933944"/>
    <lineage>
        <taxon>Bacteria</taxon>
        <taxon>Bacillati</taxon>
        <taxon>Actinomycetota</taxon>
        <taxon>Actinomycetes</taxon>
        <taxon>Kitasatosporales</taxon>
        <taxon>Streptomycetaceae</taxon>
        <taxon>Streptomyces</taxon>
    </lineage>
</organism>
<evidence type="ECO:0000256" key="6">
    <source>
        <dbReference type="ARBA" id="ARBA00037908"/>
    </source>
</evidence>
<evidence type="ECO:0000256" key="7">
    <source>
        <dbReference type="ARBA" id="ARBA00038004"/>
    </source>
</evidence>
<dbReference type="EMBL" id="LJGT01000040">
    <property type="protein sequence ID" value="OEU88013.1"/>
    <property type="molecule type" value="Genomic_DNA"/>
</dbReference>
<comment type="function">
    <text evidence="5">Catalyzes the oxidation of 2-deoxy-scyllo-inosamine (DOIA) with NAD(+) or NADP(+), forming 3-amino-2,3-dideoxy-scyllo-inosose (amino-DOI).</text>
</comment>
<evidence type="ECO:0000256" key="12">
    <source>
        <dbReference type="RuleBase" id="RU361277"/>
    </source>
</evidence>
<comment type="similarity">
    <text evidence="7">Belongs to the zinc-containing alcohol dehydrogenase family. DOIA dehydrogenase subfamily.</text>
</comment>
<reference evidence="14 15" key="1">
    <citation type="journal article" date="2016" name="Front. Microbiol.">
        <title>Comparative Genomics Analysis of Streptomyces Species Reveals Their Adaptation to the Marine Environment and Their Diversity at the Genomic Level.</title>
        <authorList>
            <person name="Tian X."/>
            <person name="Zhang Z."/>
            <person name="Yang T."/>
            <person name="Chen M."/>
            <person name="Li J."/>
            <person name="Chen F."/>
            <person name="Yang J."/>
            <person name="Li W."/>
            <person name="Zhang B."/>
            <person name="Zhang Z."/>
            <person name="Wu J."/>
            <person name="Zhang C."/>
            <person name="Long L."/>
            <person name="Xiao J."/>
        </authorList>
    </citation>
    <scope>NUCLEOTIDE SEQUENCE [LARGE SCALE GENOMIC DNA]</scope>
    <source>
        <strain evidence="14 15">SCSIO 10390</strain>
    </source>
</reference>
<dbReference type="Proteomes" id="UP000176087">
    <property type="component" value="Unassembled WGS sequence"/>
</dbReference>
<evidence type="ECO:0000256" key="4">
    <source>
        <dbReference type="ARBA" id="ARBA00023002"/>
    </source>
</evidence>
<dbReference type="InterPro" id="IPR050129">
    <property type="entry name" value="Zn_alcohol_dh"/>
</dbReference>
<dbReference type="CDD" id="cd08260">
    <property type="entry name" value="Zn_ADH6"/>
    <property type="match status" value="1"/>
</dbReference>